<proteinExistence type="predicted"/>
<dbReference type="Pfam" id="PF13649">
    <property type="entry name" value="Methyltransf_25"/>
    <property type="match status" value="1"/>
</dbReference>
<gene>
    <name evidence="2" type="ORF">SAMN04488502_104205</name>
</gene>
<protein>
    <submittedName>
        <fullName evidence="2">Methyltransferase domain-containing protein</fullName>
    </submittedName>
</protein>
<dbReference type="EMBL" id="FNHB01000004">
    <property type="protein sequence ID" value="SDM42401.1"/>
    <property type="molecule type" value="Genomic_DNA"/>
</dbReference>
<evidence type="ECO:0000313" key="3">
    <source>
        <dbReference type="Proteomes" id="UP000214880"/>
    </source>
</evidence>
<feature type="domain" description="Methyltransferase" evidence="1">
    <location>
        <begin position="64"/>
        <end position="117"/>
    </location>
</feature>
<sequence length="279" mass="32153">MNGLINWAALERRYRKMPFANLGEEAQKKQWDGFADMYDGMAKLEKEFTRNQVDQMRLSAEDSVVDIGCGPGRLSVPVAKKVKSVTAVDVSDEMLARCLKNARHEGIENITPLNFNWLAEDAVEKIGKHDIAIASRSVGFSDLVKINHVARKYVYILGWANAPSLREIQLDFLAGIAPEKTPYDPLARMFGYNMMFNMVYDMGANPNIVIVDDGFERDYVSREQAYEDLRFVGDIPPEYEEQYRRNVDRYLTPKRDGGFKLLRKTKTFVMWWRSDEVNR</sequence>
<dbReference type="AlphaFoldDB" id="A0A1G9T3Z4"/>
<keyword evidence="3" id="KW-1185">Reference proteome</keyword>
<dbReference type="InterPro" id="IPR029063">
    <property type="entry name" value="SAM-dependent_MTases_sf"/>
</dbReference>
<accession>A0A1G9T3Z4</accession>
<name>A0A1G9T3Z4_9FIRM</name>
<dbReference type="SUPFAM" id="SSF53335">
    <property type="entry name" value="S-adenosyl-L-methionine-dependent methyltransferases"/>
    <property type="match status" value="1"/>
</dbReference>
<dbReference type="STRING" id="146817.SAMN04488502_104205"/>
<keyword evidence="2" id="KW-0489">Methyltransferase</keyword>
<dbReference type="GO" id="GO:0008168">
    <property type="term" value="F:methyltransferase activity"/>
    <property type="evidence" value="ECO:0007669"/>
    <property type="project" value="UniProtKB-KW"/>
</dbReference>
<dbReference type="Gene3D" id="3.40.50.150">
    <property type="entry name" value="Vaccinia Virus protein VP39"/>
    <property type="match status" value="1"/>
</dbReference>
<keyword evidence="2" id="KW-0808">Transferase</keyword>
<dbReference type="OrthoDB" id="7365827at2"/>
<dbReference type="Proteomes" id="UP000214880">
    <property type="component" value="Unassembled WGS sequence"/>
</dbReference>
<organism evidence="2 3">
    <name type="scientific">Dendrosporobacter quercicolus</name>
    <dbReference type="NCBI Taxonomy" id="146817"/>
    <lineage>
        <taxon>Bacteria</taxon>
        <taxon>Bacillati</taxon>
        <taxon>Bacillota</taxon>
        <taxon>Negativicutes</taxon>
        <taxon>Selenomonadales</taxon>
        <taxon>Sporomusaceae</taxon>
        <taxon>Dendrosporobacter</taxon>
    </lineage>
</organism>
<evidence type="ECO:0000313" key="2">
    <source>
        <dbReference type="EMBL" id="SDM42401.1"/>
    </source>
</evidence>
<dbReference type="CDD" id="cd02440">
    <property type="entry name" value="AdoMet_MTases"/>
    <property type="match status" value="1"/>
</dbReference>
<evidence type="ECO:0000259" key="1">
    <source>
        <dbReference type="Pfam" id="PF13649"/>
    </source>
</evidence>
<dbReference type="InterPro" id="IPR041698">
    <property type="entry name" value="Methyltransf_25"/>
</dbReference>
<dbReference type="GO" id="GO:0032259">
    <property type="term" value="P:methylation"/>
    <property type="evidence" value="ECO:0007669"/>
    <property type="project" value="UniProtKB-KW"/>
</dbReference>
<reference evidence="2 3" key="1">
    <citation type="submission" date="2016-10" db="EMBL/GenBank/DDBJ databases">
        <authorList>
            <person name="de Groot N.N."/>
        </authorList>
    </citation>
    <scope>NUCLEOTIDE SEQUENCE [LARGE SCALE GENOMIC DNA]</scope>
    <source>
        <strain evidence="2 3">DSM 1736</strain>
    </source>
</reference>
<dbReference type="RefSeq" id="WP_092072464.1">
    <property type="nucleotide sequence ID" value="NZ_FNHB01000004.1"/>
</dbReference>